<name>A0A3Q8F671_9PROT</name>
<dbReference type="GO" id="GO:0046654">
    <property type="term" value="P:tetrahydrofolate biosynthetic process"/>
    <property type="evidence" value="ECO:0007669"/>
    <property type="project" value="UniProtKB-UniPathway"/>
</dbReference>
<evidence type="ECO:0000256" key="2">
    <source>
        <dbReference type="ARBA" id="ARBA00009539"/>
    </source>
</evidence>
<keyword evidence="11" id="KW-1185">Reference proteome</keyword>
<dbReference type="EC" id="1.5.1.3" evidence="3 8"/>
<evidence type="ECO:0000256" key="8">
    <source>
        <dbReference type="PIRNR" id="PIRNR000194"/>
    </source>
</evidence>
<evidence type="ECO:0000256" key="7">
    <source>
        <dbReference type="ARBA" id="ARBA00025067"/>
    </source>
</evidence>
<feature type="domain" description="DHFR" evidence="9">
    <location>
        <begin position="4"/>
        <end position="161"/>
    </location>
</feature>
<keyword evidence="4 8" id="KW-0554">One-carbon metabolism</keyword>
<dbReference type="UniPathway" id="UPA00077">
    <property type="reaction ID" value="UER00158"/>
</dbReference>
<gene>
    <name evidence="10" type="primary">folA</name>
    <name evidence="10" type="ORF">CKSOR_00090</name>
</gene>
<dbReference type="RefSeq" id="WP_108673655.1">
    <property type="nucleotide sequence ID" value="NZ_CP025628.1"/>
</dbReference>
<evidence type="ECO:0000256" key="1">
    <source>
        <dbReference type="ARBA" id="ARBA00004903"/>
    </source>
</evidence>
<dbReference type="PIRSF" id="PIRSF000194">
    <property type="entry name" value="DHFR"/>
    <property type="match status" value="1"/>
</dbReference>
<dbReference type="AlphaFoldDB" id="A0A3Q8F671"/>
<dbReference type="InterPro" id="IPR012259">
    <property type="entry name" value="DHFR"/>
</dbReference>
<proteinExistence type="inferred from homology"/>
<dbReference type="GO" id="GO:0050661">
    <property type="term" value="F:NADP binding"/>
    <property type="evidence" value="ECO:0007669"/>
    <property type="project" value="InterPro"/>
</dbReference>
<dbReference type="Gene3D" id="3.40.430.10">
    <property type="entry name" value="Dihydrofolate Reductase, subunit A"/>
    <property type="match status" value="1"/>
</dbReference>
<evidence type="ECO:0000259" key="9">
    <source>
        <dbReference type="PROSITE" id="PS51330"/>
    </source>
</evidence>
<comment type="pathway">
    <text evidence="1 8">Cofactor biosynthesis; tetrahydrofolate biosynthesis; 5,6,7,8-tetrahydrofolate from 7,8-dihydrofolate: step 1/1.</text>
</comment>
<dbReference type="PROSITE" id="PS51330">
    <property type="entry name" value="DHFR_2"/>
    <property type="match status" value="1"/>
</dbReference>
<keyword evidence="6 8" id="KW-0560">Oxidoreductase</keyword>
<dbReference type="EMBL" id="CP025628">
    <property type="protein sequence ID" value="AWD32232.1"/>
    <property type="molecule type" value="Genomic_DNA"/>
</dbReference>
<dbReference type="InterPro" id="IPR024072">
    <property type="entry name" value="DHFR-like_dom_sf"/>
</dbReference>
<evidence type="ECO:0000313" key="10">
    <source>
        <dbReference type="EMBL" id="AWD32232.1"/>
    </source>
</evidence>
<dbReference type="GO" id="GO:0006730">
    <property type="term" value="P:one-carbon metabolic process"/>
    <property type="evidence" value="ECO:0007669"/>
    <property type="project" value="UniProtKB-KW"/>
</dbReference>
<dbReference type="PRINTS" id="PR00070">
    <property type="entry name" value="DHFR"/>
</dbReference>
<evidence type="ECO:0000256" key="4">
    <source>
        <dbReference type="ARBA" id="ARBA00022563"/>
    </source>
</evidence>
<dbReference type="Proteomes" id="UP000266796">
    <property type="component" value="Chromosome"/>
</dbReference>
<dbReference type="OrthoDB" id="9804315at2"/>
<evidence type="ECO:0000256" key="6">
    <source>
        <dbReference type="ARBA" id="ARBA00023002"/>
    </source>
</evidence>
<comment type="similarity">
    <text evidence="2 8">Belongs to the dihydrofolate reductase family.</text>
</comment>
<dbReference type="CDD" id="cd00209">
    <property type="entry name" value="DHFR"/>
    <property type="match status" value="1"/>
</dbReference>
<dbReference type="PANTHER" id="PTHR48069:SF3">
    <property type="entry name" value="DIHYDROFOLATE REDUCTASE"/>
    <property type="match status" value="1"/>
</dbReference>
<dbReference type="KEGG" id="kso:CKSOR_00090"/>
<dbReference type="PANTHER" id="PTHR48069">
    <property type="entry name" value="DIHYDROFOLATE REDUCTASE"/>
    <property type="match status" value="1"/>
</dbReference>
<dbReference type="GO" id="GO:0004146">
    <property type="term" value="F:dihydrofolate reductase activity"/>
    <property type="evidence" value="ECO:0007669"/>
    <property type="project" value="UniProtKB-EC"/>
</dbReference>
<reference evidence="10 11" key="1">
    <citation type="journal article" date="2018" name="Parasitology">
        <title>The reduced genome of Candidatus Kinetoplastibacterium sorsogonicusi, the endosymbiont of Kentomonas sorsogonicus (Trypanosomatidae): loss of the haem-synthesis pathway.</title>
        <authorList>
            <person name="Silva F.M."/>
            <person name="Kostygov A.Y."/>
            <person name="Spodareva V.V."/>
            <person name="Butenko A."/>
            <person name="Tossou R."/>
            <person name="Lukes J."/>
            <person name="Yurchenko V."/>
            <person name="Alves J.M.P."/>
        </authorList>
    </citation>
    <scope>NUCLEOTIDE SEQUENCE [LARGE SCALE GENOMIC DNA]</scope>
    <source>
        <strain evidence="10 11">MF-08</strain>
    </source>
</reference>
<dbReference type="InterPro" id="IPR001796">
    <property type="entry name" value="DHFR_dom"/>
</dbReference>
<organism evidence="10 11">
    <name type="scientific">Candidatus Kinetoplastidibacterium kentomonadis</name>
    <dbReference type="NCBI Taxonomy" id="1576550"/>
    <lineage>
        <taxon>Bacteria</taxon>
        <taxon>Pseudomonadati</taxon>
        <taxon>Pseudomonadota</taxon>
        <taxon>Betaproteobacteria</taxon>
        <taxon>Candidatus Kinetoplastidibacterium</taxon>
    </lineage>
</organism>
<sequence length="163" mass="18905">MNKQPIIIVAYTLNRIIGINNTIPWILPGDMKHFKNITINHIVIMGRKTWESLKKPLINRINIVISSQKNYIAKGAIVFHSVQDAIEHFHDTNKEIFIIGGESIYRQSLILSKKIIATEIYIEIIGDAYFPKISSLEWNETFREAQSKENNIKYDFVIYTKAK</sequence>
<evidence type="ECO:0000313" key="11">
    <source>
        <dbReference type="Proteomes" id="UP000266796"/>
    </source>
</evidence>
<dbReference type="Pfam" id="PF00186">
    <property type="entry name" value="DHFR_1"/>
    <property type="match status" value="1"/>
</dbReference>
<dbReference type="SUPFAM" id="SSF53597">
    <property type="entry name" value="Dihydrofolate reductase-like"/>
    <property type="match status" value="1"/>
</dbReference>
<evidence type="ECO:0000256" key="5">
    <source>
        <dbReference type="ARBA" id="ARBA00022857"/>
    </source>
</evidence>
<evidence type="ECO:0000256" key="3">
    <source>
        <dbReference type="ARBA" id="ARBA00012856"/>
    </source>
</evidence>
<protein>
    <recommendedName>
        <fullName evidence="3 8">Dihydrofolate reductase</fullName>
        <ecNumber evidence="3 8">1.5.1.3</ecNumber>
    </recommendedName>
</protein>
<comment type="function">
    <text evidence="7 8">Key enzyme in folate metabolism. Catalyzes an essential reaction for de novo glycine and purine synthesis, and for DNA precursor synthesis.</text>
</comment>
<dbReference type="GO" id="GO:0046655">
    <property type="term" value="P:folic acid metabolic process"/>
    <property type="evidence" value="ECO:0007669"/>
    <property type="project" value="TreeGrafter"/>
</dbReference>
<keyword evidence="5 8" id="KW-0521">NADP</keyword>
<dbReference type="GO" id="GO:0046452">
    <property type="term" value="P:dihydrofolate metabolic process"/>
    <property type="evidence" value="ECO:0007669"/>
    <property type="project" value="TreeGrafter"/>
</dbReference>
<comment type="catalytic activity">
    <reaction evidence="8">
        <text>(6S)-5,6,7,8-tetrahydrofolate + NADP(+) = 7,8-dihydrofolate + NADPH + H(+)</text>
        <dbReference type="Rhea" id="RHEA:15009"/>
        <dbReference type="ChEBI" id="CHEBI:15378"/>
        <dbReference type="ChEBI" id="CHEBI:57451"/>
        <dbReference type="ChEBI" id="CHEBI:57453"/>
        <dbReference type="ChEBI" id="CHEBI:57783"/>
        <dbReference type="ChEBI" id="CHEBI:58349"/>
        <dbReference type="EC" id="1.5.1.3"/>
    </reaction>
</comment>
<accession>A0A3Q8F671</accession>